<proteinExistence type="predicted"/>
<feature type="region of interest" description="Disordered" evidence="1">
    <location>
        <begin position="1"/>
        <end position="26"/>
    </location>
</feature>
<accession>A0ABQ5FL71</accession>
<evidence type="ECO:0000256" key="1">
    <source>
        <dbReference type="SAM" id="MobiDB-lite"/>
    </source>
</evidence>
<protein>
    <submittedName>
        <fullName evidence="2">Uncharacterized protein</fullName>
    </submittedName>
</protein>
<organism evidence="2 3">
    <name type="scientific">Tanacetum coccineum</name>
    <dbReference type="NCBI Taxonomy" id="301880"/>
    <lineage>
        <taxon>Eukaryota</taxon>
        <taxon>Viridiplantae</taxon>
        <taxon>Streptophyta</taxon>
        <taxon>Embryophyta</taxon>
        <taxon>Tracheophyta</taxon>
        <taxon>Spermatophyta</taxon>
        <taxon>Magnoliopsida</taxon>
        <taxon>eudicotyledons</taxon>
        <taxon>Gunneridae</taxon>
        <taxon>Pentapetalae</taxon>
        <taxon>asterids</taxon>
        <taxon>campanulids</taxon>
        <taxon>Asterales</taxon>
        <taxon>Asteraceae</taxon>
        <taxon>Asteroideae</taxon>
        <taxon>Anthemideae</taxon>
        <taxon>Anthemidinae</taxon>
        <taxon>Tanacetum</taxon>
    </lineage>
</organism>
<dbReference type="Proteomes" id="UP001151760">
    <property type="component" value="Unassembled WGS sequence"/>
</dbReference>
<name>A0ABQ5FL71_9ASTR</name>
<comment type="caution">
    <text evidence="2">The sequence shown here is derived from an EMBL/GenBank/DDBJ whole genome shotgun (WGS) entry which is preliminary data.</text>
</comment>
<reference evidence="2" key="2">
    <citation type="submission" date="2022-01" db="EMBL/GenBank/DDBJ databases">
        <authorList>
            <person name="Yamashiro T."/>
            <person name="Shiraishi A."/>
            <person name="Satake H."/>
            <person name="Nakayama K."/>
        </authorList>
    </citation>
    <scope>NUCLEOTIDE SEQUENCE</scope>
</reference>
<reference evidence="2" key="1">
    <citation type="journal article" date="2022" name="Int. J. Mol. Sci.">
        <title>Draft Genome of Tanacetum Coccineum: Genomic Comparison of Closely Related Tanacetum-Family Plants.</title>
        <authorList>
            <person name="Yamashiro T."/>
            <person name="Shiraishi A."/>
            <person name="Nakayama K."/>
            <person name="Satake H."/>
        </authorList>
    </citation>
    <scope>NUCLEOTIDE SEQUENCE</scope>
</reference>
<evidence type="ECO:0000313" key="2">
    <source>
        <dbReference type="EMBL" id="GJT64100.1"/>
    </source>
</evidence>
<sequence length="714" mass="78704">MSMSLTVTGMEQDGESRSTASTRNATAPVLSIPSAVTYPQDSQRKRPLDGNAFLAFFPSARWKIPAIIGPDIIYMHRTMEGSHDWKSVRCYNKVGAQIASRRSIDIPHSTRTSGTNGYSNTQAPVLKRHKVVVLAVTVLWSHIRKSFGVVSLKRRLASSMRGQMQRLIMNTNGKGEAMQSNVSWLDSVTTTINHMHVKGGGGGGLVVAMVVKGVRVKVFEKAINYLVHRLSFKNSAASECLQELTKLYSDLLEVPISEVPFKSELLHQWEIEKNEQDYTLGLSEQLYDGGGNGLTKTSLITYLHDRHCSGDAQAIMKQYLSTNLAVFEDAECRHDNGSDFVSVPDCGDGVVRFLLYDITKPHVPSSSEQLEHVNDLGQHQHGGFTLSLLNSLLLKGLHTVKFIPPKCHLRFSRVLKGALDKVICMPDNIFCWVSFLVLPFCGSLQLVGKTLAESSPSLSPVDEEDLDLGERNIKQCMRKICDSHYTAAVRVLSSSCVAPYNHATLEDLKTKHPFKPAPSLLHLPIDSHHLIASPAILVSSITQAMNLFLDGKCPKLLGEYIDSAPITPLVKPGGGIRPIDVGTIWRRLVSKYVDDGTIVGDTLVVRKVLELIMEDGPCCGLHLNIDKTEVFWLKEDPRSRLAGISPPNISRPSHDVKLLGGPISVDIESSSELVMKRVAQTIKLMDAISKINDPQCELLLLRACNGISKLYFAM</sequence>
<evidence type="ECO:0000313" key="3">
    <source>
        <dbReference type="Proteomes" id="UP001151760"/>
    </source>
</evidence>
<keyword evidence="3" id="KW-1185">Reference proteome</keyword>
<gene>
    <name evidence="2" type="ORF">Tco_1015580</name>
</gene>
<dbReference type="EMBL" id="BQNB010017514">
    <property type="protein sequence ID" value="GJT64100.1"/>
    <property type="molecule type" value="Genomic_DNA"/>
</dbReference>